<gene>
    <name evidence="4" type="ORF">KPH14_009909</name>
</gene>
<sequence length="354" mass="39919">MLLTIIPFFLAARFALDENYEERYRWRYGAESIFDVSVNLSRVDFGEGANPTTICSTITGELECRAKDSESLGCRLRNDVTVSSRVDDSSGCQQQSGNVVTTRDRIFDREPFEIRFNSHGVENLVVRRTIPRWRLDIIKAVVVQLDIGTELEKEPSSFVTTEDSSFGRCELDSKILVTGDRASESEFGSEFGSEFEIVSLASNGSRSADLLARYGTIIIEKVRRPEKCPGRVLYFFGYASNDDRSERGTFLDMVSSMTRTTISDTGFSSRTLSEGAIVTSDGSTIKRSSQRVTLTLKSVNPGRGMPLTISDPASTNLHVPSTFERYFHAARRIVRVLHQRKPFPRDRRSLFRFF</sequence>
<keyword evidence="5" id="KW-1185">Reference proteome</keyword>
<comment type="caution">
    <text evidence="4">The sequence shown here is derived from an EMBL/GenBank/DDBJ whole genome shotgun (WGS) entry which is preliminary data.</text>
</comment>
<dbReference type="Gene3D" id="2.30.230.10">
    <property type="entry name" value="Lipovitellin, beta-sheet shell regions, chain A"/>
    <property type="match status" value="1"/>
</dbReference>
<evidence type="ECO:0000259" key="3">
    <source>
        <dbReference type="Pfam" id="PF01347"/>
    </source>
</evidence>
<evidence type="ECO:0000256" key="1">
    <source>
        <dbReference type="ARBA" id="ARBA00022729"/>
    </source>
</evidence>
<dbReference type="InterPro" id="IPR015819">
    <property type="entry name" value="Lipid_transp_b-sht_shell"/>
</dbReference>
<dbReference type="SUPFAM" id="SSF56968">
    <property type="entry name" value="Lipovitellin-phosvitin complex, beta-sheet shell regions"/>
    <property type="match status" value="1"/>
</dbReference>
<dbReference type="Pfam" id="PF01347">
    <property type="entry name" value="Vitellogenin_N"/>
    <property type="match status" value="1"/>
</dbReference>
<dbReference type="GO" id="GO:0005319">
    <property type="term" value="F:lipid transporter activity"/>
    <property type="evidence" value="ECO:0007669"/>
    <property type="project" value="InterPro"/>
</dbReference>
<accession>A0AAD9RSL5</accession>
<evidence type="ECO:0000313" key="4">
    <source>
        <dbReference type="EMBL" id="KAK2585202.1"/>
    </source>
</evidence>
<evidence type="ECO:0000256" key="2">
    <source>
        <dbReference type="SAM" id="SignalP"/>
    </source>
</evidence>
<dbReference type="InterPro" id="IPR001747">
    <property type="entry name" value="Vitellogenin_N"/>
</dbReference>
<dbReference type="Proteomes" id="UP001258017">
    <property type="component" value="Unassembled WGS sequence"/>
</dbReference>
<protein>
    <recommendedName>
        <fullName evidence="3">Vitellogenin domain-containing protein</fullName>
    </recommendedName>
</protein>
<name>A0AAD9RSL5_9HYME</name>
<feature type="domain" description="Vitellogenin" evidence="3">
    <location>
        <begin position="108"/>
        <end position="239"/>
    </location>
</feature>
<evidence type="ECO:0000313" key="5">
    <source>
        <dbReference type="Proteomes" id="UP001258017"/>
    </source>
</evidence>
<dbReference type="AlphaFoldDB" id="A0AAD9RSL5"/>
<keyword evidence="1 2" id="KW-0732">Signal</keyword>
<reference evidence="4" key="1">
    <citation type="submission" date="2021-08" db="EMBL/GenBank/DDBJ databases">
        <authorList>
            <person name="Misof B."/>
            <person name="Oliver O."/>
            <person name="Podsiadlowski L."/>
            <person name="Donath A."/>
            <person name="Peters R."/>
            <person name="Mayer C."/>
            <person name="Rust J."/>
            <person name="Gunkel S."/>
            <person name="Lesny P."/>
            <person name="Martin S."/>
            <person name="Oeyen J.P."/>
            <person name="Petersen M."/>
            <person name="Panagiotis P."/>
            <person name="Wilbrandt J."/>
            <person name="Tanja T."/>
        </authorList>
    </citation>
    <scope>NUCLEOTIDE SEQUENCE</scope>
    <source>
        <strain evidence="4">GBR_01_08_01A</strain>
        <tissue evidence="4">Thorax + abdomen</tissue>
    </source>
</reference>
<feature type="chain" id="PRO_5041934722" description="Vitellogenin domain-containing protein" evidence="2">
    <location>
        <begin position="18"/>
        <end position="354"/>
    </location>
</feature>
<organism evidence="4 5">
    <name type="scientific">Odynerus spinipes</name>
    <dbReference type="NCBI Taxonomy" id="1348599"/>
    <lineage>
        <taxon>Eukaryota</taxon>
        <taxon>Metazoa</taxon>
        <taxon>Ecdysozoa</taxon>
        <taxon>Arthropoda</taxon>
        <taxon>Hexapoda</taxon>
        <taxon>Insecta</taxon>
        <taxon>Pterygota</taxon>
        <taxon>Neoptera</taxon>
        <taxon>Endopterygota</taxon>
        <taxon>Hymenoptera</taxon>
        <taxon>Apocrita</taxon>
        <taxon>Aculeata</taxon>
        <taxon>Vespoidea</taxon>
        <taxon>Vespidae</taxon>
        <taxon>Eumeninae</taxon>
        <taxon>Odynerus</taxon>
    </lineage>
</organism>
<dbReference type="EMBL" id="JAIFRP010000021">
    <property type="protein sequence ID" value="KAK2585202.1"/>
    <property type="molecule type" value="Genomic_DNA"/>
</dbReference>
<dbReference type="InterPro" id="IPR015816">
    <property type="entry name" value="Vitellinogen_b-sht_N"/>
</dbReference>
<feature type="signal peptide" evidence="2">
    <location>
        <begin position="1"/>
        <end position="17"/>
    </location>
</feature>
<reference evidence="4" key="2">
    <citation type="journal article" date="2023" name="Commun. Biol.">
        <title>Intrasexual cuticular hydrocarbon dimorphism in a wasp sheds light on hydrocarbon biosynthesis genes in Hymenoptera.</title>
        <authorList>
            <person name="Moris V.C."/>
            <person name="Podsiadlowski L."/>
            <person name="Martin S."/>
            <person name="Oeyen J.P."/>
            <person name="Donath A."/>
            <person name="Petersen M."/>
            <person name="Wilbrandt J."/>
            <person name="Misof B."/>
            <person name="Liedtke D."/>
            <person name="Thamm M."/>
            <person name="Scheiner R."/>
            <person name="Schmitt T."/>
            <person name="Niehuis O."/>
        </authorList>
    </citation>
    <scope>NUCLEOTIDE SEQUENCE</scope>
    <source>
        <strain evidence="4">GBR_01_08_01A</strain>
    </source>
</reference>
<proteinExistence type="predicted"/>